<reference evidence="1" key="1">
    <citation type="journal article" date="2010" name="Nature">
        <title>The sequence and de novo assembly of the giant panda genome.</title>
        <authorList>
            <person name="Li R."/>
            <person name="Fan W."/>
            <person name="Tian G."/>
            <person name="Zhu H."/>
            <person name="He L."/>
            <person name="Cai J."/>
            <person name="Huang Q."/>
            <person name="Cai Q."/>
            <person name="Li B."/>
            <person name="Bai Y."/>
            <person name="Zhang Z."/>
            <person name="Zhang Y."/>
            <person name="Wang W."/>
            <person name="Li J."/>
            <person name="Wei F."/>
            <person name="Li H."/>
            <person name="Jian M."/>
            <person name="Li J."/>
            <person name="Zhang Z."/>
            <person name="Nielsen R."/>
            <person name="Li D."/>
            <person name="Gu W."/>
            <person name="Yang Z."/>
            <person name="Xuan Z."/>
            <person name="Ryder O.A."/>
            <person name="Leung F.C."/>
            <person name="Zhou Y."/>
            <person name="Cao J."/>
            <person name="Sun X."/>
            <person name="Fu Y."/>
            <person name="Fang X."/>
            <person name="Guo X."/>
            <person name="Wang B."/>
            <person name="Hou R."/>
            <person name="Shen F."/>
            <person name="Mu B."/>
            <person name="Ni P."/>
            <person name="Lin R."/>
            <person name="Qian W."/>
            <person name="Wang G."/>
            <person name="Yu C."/>
            <person name="Nie W."/>
            <person name="Wang J."/>
            <person name="Wu Z."/>
            <person name="Liang H."/>
            <person name="Min J."/>
            <person name="Wu Q."/>
            <person name="Cheng S."/>
            <person name="Ruan J."/>
            <person name="Wang M."/>
            <person name="Shi Z."/>
            <person name="Wen M."/>
            <person name="Liu B."/>
            <person name="Ren X."/>
            <person name="Zheng H."/>
            <person name="Dong D."/>
            <person name="Cook K."/>
            <person name="Shan G."/>
            <person name="Zhang H."/>
            <person name="Kosiol C."/>
            <person name="Xie X."/>
            <person name="Lu Z."/>
            <person name="Zheng H."/>
            <person name="Li Y."/>
            <person name="Steiner C.C."/>
            <person name="Lam T.T."/>
            <person name="Lin S."/>
            <person name="Zhang Q."/>
            <person name="Li G."/>
            <person name="Tian J."/>
            <person name="Gong T."/>
            <person name="Liu H."/>
            <person name="Zhang D."/>
            <person name="Fang L."/>
            <person name="Ye C."/>
            <person name="Zhang J."/>
            <person name="Hu W."/>
            <person name="Xu A."/>
            <person name="Ren Y."/>
            <person name="Zhang G."/>
            <person name="Bruford M.W."/>
            <person name="Li Q."/>
            <person name="Ma L."/>
            <person name="Guo Y."/>
            <person name="An N."/>
            <person name="Hu Y."/>
            <person name="Zheng Y."/>
            <person name="Shi Y."/>
            <person name="Li Z."/>
            <person name="Liu Q."/>
            <person name="Chen Y."/>
            <person name="Zhao J."/>
            <person name="Qu N."/>
            <person name="Zhao S."/>
            <person name="Tian F."/>
            <person name="Wang X."/>
            <person name="Wang H."/>
            <person name="Xu L."/>
            <person name="Liu X."/>
            <person name="Vinar T."/>
            <person name="Wang Y."/>
            <person name="Lam T.W."/>
            <person name="Yiu S.M."/>
            <person name="Liu S."/>
            <person name="Zhang H."/>
            <person name="Li D."/>
            <person name="Huang Y."/>
            <person name="Wang X."/>
            <person name="Yang G."/>
            <person name="Jiang Z."/>
            <person name="Wang J."/>
            <person name="Qin N."/>
            <person name="Li L."/>
            <person name="Li J."/>
            <person name="Bolund L."/>
            <person name="Kristiansen K."/>
            <person name="Wong G.K."/>
            <person name="Olson M."/>
            <person name="Zhang X."/>
            <person name="Li S."/>
            <person name="Yang H."/>
            <person name="Wang J."/>
            <person name="Wang J."/>
        </authorList>
    </citation>
    <scope>NUCLEOTIDE SEQUENCE [LARGE SCALE GENOMIC DNA]</scope>
</reference>
<dbReference type="AlphaFoldDB" id="D2I8I6"/>
<organism evidence="1">
    <name type="scientific">Ailuropoda melanoleuca</name>
    <name type="common">Giant panda</name>
    <dbReference type="NCBI Taxonomy" id="9646"/>
    <lineage>
        <taxon>Eukaryota</taxon>
        <taxon>Metazoa</taxon>
        <taxon>Chordata</taxon>
        <taxon>Craniata</taxon>
        <taxon>Vertebrata</taxon>
        <taxon>Euteleostomi</taxon>
        <taxon>Mammalia</taxon>
        <taxon>Eutheria</taxon>
        <taxon>Laurasiatheria</taxon>
        <taxon>Carnivora</taxon>
        <taxon>Caniformia</taxon>
        <taxon>Ursidae</taxon>
        <taxon>Ailuropoda</taxon>
    </lineage>
</organism>
<accession>D2I8I6</accession>
<name>D2I8I6_AILME</name>
<sequence length="158" mass="17975">LFNLSAVSSHDSLSFQPEPCKKASFQNVSMGHYQLNVLEKLHLTIDCDHDCNRYVQIEGTAHNKTLTAQDVEGYETFCKTFLLKSTLSAMQGVYVSKSSNQLLKGTYAWKENVENLECYLVHAENDDLNSVEKKSVLAFQSNISKLQRFQNEETTAKW</sequence>
<feature type="non-terminal residue" evidence="1">
    <location>
        <position position="158"/>
    </location>
</feature>
<gene>
    <name evidence="1" type="ORF">PANDA_022409</name>
</gene>
<dbReference type="InParanoid" id="D2I8I6"/>
<evidence type="ECO:0000313" key="1">
    <source>
        <dbReference type="EMBL" id="EFB26453.1"/>
    </source>
</evidence>
<proteinExistence type="predicted"/>
<protein>
    <submittedName>
        <fullName evidence="1">Uncharacterized protein</fullName>
    </submittedName>
</protein>
<feature type="non-terminal residue" evidence="1">
    <location>
        <position position="1"/>
    </location>
</feature>
<dbReference type="EMBL" id="GL196958">
    <property type="protein sequence ID" value="EFB26453.1"/>
    <property type="molecule type" value="Genomic_DNA"/>
</dbReference>